<dbReference type="Pfam" id="PF17764">
    <property type="entry name" value="PriA_3primeBD"/>
    <property type="match status" value="1"/>
</dbReference>
<dbReference type="Pfam" id="PF00271">
    <property type="entry name" value="Helicase_C"/>
    <property type="match status" value="1"/>
</dbReference>
<dbReference type="GO" id="GO:0046872">
    <property type="term" value="F:metal ion binding"/>
    <property type="evidence" value="ECO:0007669"/>
    <property type="project" value="UniProtKB-KW"/>
</dbReference>
<dbReference type="FunFam" id="3.40.50.300:FF:000489">
    <property type="entry name" value="Primosome assembly protein PriA"/>
    <property type="match status" value="1"/>
</dbReference>
<keyword evidence="7" id="KW-0862">Zinc</keyword>
<dbReference type="InterPro" id="IPR011545">
    <property type="entry name" value="DEAD/DEAH_box_helicase_dom"/>
</dbReference>
<dbReference type="Gene3D" id="3.40.50.300">
    <property type="entry name" value="P-loop containing nucleotide triphosphate hydrolases"/>
    <property type="match status" value="2"/>
</dbReference>
<keyword evidence="3" id="KW-0479">Metal-binding</keyword>
<dbReference type="SMART" id="SM00487">
    <property type="entry name" value="DEXDc"/>
    <property type="match status" value="1"/>
</dbReference>
<dbReference type="GO" id="GO:0006302">
    <property type="term" value="P:double-strand break repair"/>
    <property type="evidence" value="ECO:0007669"/>
    <property type="project" value="InterPro"/>
</dbReference>
<evidence type="ECO:0000256" key="2">
    <source>
        <dbReference type="ARBA" id="ARBA00022705"/>
    </source>
</evidence>
<evidence type="ECO:0000259" key="14">
    <source>
        <dbReference type="PROSITE" id="PS51194"/>
    </source>
</evidence>
<dbReference type="GO" id="GO:0006310">
    <property type="term" value="P:DNA recombination"/>
    <property type="evidence" value="ECO:0007669"/>
    <property type="project" value="InterPro"/>
</dbReference>
<keyword evidence="8" id="KW-0067">ATP-binding</keyword>
<dbReference type="InterPro" id="IPR027417">
    <property type="entry name" value="P-loop_NTPase"/>
</dbReference>
<dbReference type="InterPro" id="IPR040498">
    <property type="entry name" value="PriA_CRR"/>
</dbReference>
<evidence type="ECO:0000256" key="4">
    <source>
        <dbReference type="ARBA" id="ARBA00022741"/>
    </source>
</evidence>
<dbReference type="InterPro" id="IPR042115">
    <property type="entry name" value="PriA_3primeBD_sf"/>
</dbReference>
<dbReference type="SMART" id="SM00490">
    <property type="entry name" value="HELICc"/>
    <property type="match status" value="1"/>
</dbReference>
<evidence type="ECO:0000256" key="6">
    <source>
        <dbReference type="ARBA" id="ARBA00022806"/>
    </source>
</evidence>
<dbReference type="HAMAP" id="MF_00983">
    <property type="entry name" value="PriA"/>
    <property type="match status" value="1"/>
</dbReference>
<dbReference type="GO" id="GO:0005524">
    <property type="term" value="F:ATP binding"/>
    <property type="evidence" value="ECO:0007669"/>
    <property type="project" value="UniProtKB-KW"/>
</dbReference>
<dbReference type="PROSITE" id="PS51194">
    <property type="entry name" value="HELICASE_CTER"/>
    <property type="match status" value="1"/>
</dbReference>
<dbReference type="InterPro" id="IPR001650">
    <property type="entry name" value="Helicase_C-like"/>
</dbReference>
<dbReference type="PANTHER" id="PTHR30580:SF0">
    <property type="entry name" value="PRIMOSOMAL PROTEIN N"/>
    <property type="match status" value="1"/>
</dbReference>
<dbReference type="Pfam" id="PF18319">
    <property type="entry name" value="Zn_ribbon_PriA"/>
    <property type="match status" value="1"/>
</dbReference>
<dbReference type="Gene3D" id="3.40.1440.60">
    <property type="entry name" value="PriA, 3(prime) DNA-binding domain"/>
    <property type="match status" value="1"/>
</dbReference>
<name>A0A160VHP9_9ZZZZ</name>
<proteinExistence type="inferred from homology"/>
<evidence type="ECO:0000256" key="8">
    <source>
        <dbReference type="ARBA" id="ARBA00022840"/>
    </source>
</evidence>
<protein>
    <recommendedName>
        <fullName evidence="11">DNA 3'-5' helicase</fullName>
        <ecNumber evidence="11">5.6.2.4</ecNumber>
    </recommendedName>
</protein>
<dbReference type="Pfam" id="PF00270">
    <property type="entry name" value="DEAD"/>
    <property type="match status" value="1"/>
</dbReference>
<sequence>MFAEVAFPISGFQTFTYKISKQLRPKIKIGSRVKAPFGHRAAQGIVINIKNSTSFHGKVKDISGLVDDISIMTPELWKLINWISDYYLTPIGQVAKTVFPGTLSTRYTPPKNWYVLPESIVDNQSIELIENRAPKQYELYQIIWAADKPIKVASLKNHASNPLQVCRALEKHHLVTLFEKSSLPDVTGFTFDPIHKKVVFNTHQKSAVDTVVQSLDEERYAPFLLHGVTGSGKTEIYIEAVRHCLSQNRTAIILLPEISLTPQIAGRFRAVFGDMIALWHSKLTQGQRSWIWKQICVGTFKVVIGARSAVFAPLKNLGLIVMDEEQESSFRQDSPAPRYHARDVALMRATYEGSVVVLASATPSLESYFNHLNKKINYLHLPERFGGSQYPRVHLVDMLSDQGESGKFGQIISGLLQDKIEDRLKKSEQIILLQNRRGFSPVIRCGDCGEIVMCPQCNVALTYHRNGAQLICHCCGHNEIKKQKPCYHCSSSNLQYSGTGTQKVEALIEETFPEAHIGRLDMDTSRTAHGVTSILKAFSKGEIDILLGTQMIAKGLDFPNATLVGIINADLGLYVPDFRAGEKIFQLIYQASGRSGRSDKPGEVVIQTYVPDNPVIKNAAKLDMMKYYNIALSERNELKYPPFSWLAKIEITGQNKSLVTSLSKRISKALKGQYKGLDILGPAPCYLEKLRNQYRFQIVFKSIKTMDPNGQKLHRFIKSNLKDFKKNFRPGQNRINIHFDPLSLI</sequence>
<dbReference type="GO" id="GO:0016787">
    <property type="term" value="F:hydrolase activity"/>
    <property type="evidence" value="ECO:0007669"/>
    <property type="project" value="UniProtKB-KW"/>
</dbReference>
<reference evidence="15" key="1">
    <citation type="submission" date="2015-10" db="EMBL/GenBank/DDBJ databases">
        <authorList>
            <person name="Gilbert D.G."/>
        </authorList>
    </citation>
    <scope>NUCLEOTIDE SEQUENCE</scope>
</reference>
<dbReference type="InterPro" id="IPR041236">
    <property type="entry name" value="PriA_C"/>
</dbReference>
<dbReference type="GO" id="GO:0003677">
    <property type="term" value="F:DNA binding"/>
    <property type="evidence" value="ECO:0007669"/>
    <property type="project" value="UniProtKB-KW"/>
</dbReference>
<keyword evidence="4" id="KW-0547">Nucleotide-binding</keyword>
<evidence type="ECO:0000256" key="5">
    <source>
        <dbReference type="ARBA" id="ARBA00022801"/>
    </source>
</evidence>
<keyword evidence="2" id="KW-0235">DNA replication</keyword>
<dbReference type="GO" id="GO:0006270">
    <property type="term" value="P:DNA replication initiation"/>
    <property type="evidence" value="ECO:0007669"/>
    <property type="project" value="TreeGrafter"/>
</dbReference>
<gene>
    <name evidence="15" type="ORF">MGWOODY_Mmi1062</name>
</gene>
<dbReference type="InterPro" id="IPR041222">
    <property type="entry name" value="PriA_3primeBD"/>
</dbReference>
<accession>A0A160VHP9</accession>
<evidence type="ECO:0000256" key="10">
    <source>
        <dbReference type="ARBA" id="ARBA00023235"/>
    </source>
</evidence>
<dbReference type="EC" id="5.6.2.4" evidence="11"/>
<keyword evidence="10" id="KW-0413">Isomerase</keyword>
<dbReference type="PROSITE" id="PS51192">
    <property type="entry name" value="HELICASE_ATP_BIND_1"/>
    <property type="match status" value="1"/>
</dbReference>
<comment type="catalytic activity">
    <reaction evidence="12">
        <text>ATP + H2O = ADP + phosphate + H(+)</text>
        <dbReference type="Rhea" id="RHEA:13065"/>
        <dbReference type="ChEBI" id="CHEBI:15377"/>
        <dbReference type="ChEBI" id="CHEBI:15378"/>
        <dbReference type="ChEBI" id="CHEBI:30616"/>
        <dbReference type="ChEBI" id="CHEBI:43474"/>
        <dbReference type="ChEBI" id="CHEBI:456216"/>
        <dbReference type="EC" id="5.6.2.4"/>
    </reaction>
</comment>
<dbReference type="CDD" id="cd17929">
    <property type="entry name" value="DEXHc_priA"/>
    <property type="match status" value="1"/>
</dbReference>
<evidence type="ECO:0000256" key="3">
    <source>
        <dbReference type="ARBA" id="ARBA00022723"/>
    </source>
</evidence>
<keyword evidence="5" id="KW-0378">Hydrolase</keyword>
<evidence type="ECO:0000256" key="9">
    <source>
        <dbReference type="ARBA" id="ARBA00023125"/>
    </source>
</evidence>
<keyword evidence="6 15" id="KW-0347">Helicase</keyword>
<evidence type="ECO:0000256" key="11">
    <source>
        <dbReference type="ARBA" id="ARBA00034808"/>
    </source>
</evidence>
<keyword evidence="9" id="KW-0238">DNA-binding</keyword>
<dbReference type="Pfam" id="PF18074">
    <property type="entry name" value="PriA_C"/>
    <property type="match status" value="1"/>
</dbReference>
<dbReference type="NCBIfam" id="TIGR00595">
    <property type="entry name" value="priA"/>
    <property type="match status" value="1"/>
</dbReference>
<dbReference type="InterPro" id="IPR005259">
    <property type="entry name" value="PriA"/>
</dbReference>
<dbReference type="AlphaFoldDB" id="A0A160VHP9"/>
<dbReference type="GO" id="GO:0006269">
    <property type="term" value="P:DNA replication, synthesis of primer"/>
    <property type="evidence" value="ECO:0007669"/>
    <property type="project" value="UniProtKB-KW"/>
</dbReference>
<dbReference type="PANTHER" id="PTHR30580">
    <property type="entry name" value="PRIMOSOMAL PROTEIN N"/>
    <property type="match status" value="1"/>
</dbReference>
<dbReference type="GO" id="GO:1990077">
    <property type="term" value="C:primosome complex"/>
    <property type="evidence" value="ECO:0007669"/>
    <property type="project" value="UniProtKB-KW"/>
</dbReference>
<dbReference type="FunFam" id="3.40.1440.60:FF:000001">
    <property type="entry name" value="Primosomal protein N"/>
    <property type="match status" value="1"/>
</dbReference>
<evidence type="ECO:0000256" key="1">
    <source>
        <dbReference type="ARBA" id="ARBA00022515"/>
    </source>
</evidence>
<dbReference type="SUPFAM" id="SSF52540">
    <property type="entry name" value="P-loop containing nucleoside triphosphate hydrolases"/>
    <property type="match status" value="2"/>
</dbReference>
<evidence type="ECO:0000256" key="7">
    <source>
        <dbReference type="ARBA" id="ARBA00022833"/>
    </source>
</evidence>
<evidence type="ECO:0000313" key="15">
    <source>
        <dbReference type="EMBL" id="CUV09619.1"/>
    </source>
</evidence>
<dbReference type="EMBL" id="FAXC01000278">
    <property type="protein sequence ID" value="CUV09619.1"/>
    <property type="molecule type" value="Genomic_DNA"/>
</dbReference>
<organism evidence="15">
    <name type="scientific">hydrothermal vent metagenome</name>
    <dbReference type="NCBI Taxonomy" id="652676"/>
    <lineage>
        <taxon>unclassified sequences</taxon>
        <taxon>metagenomes</taxon>
        <taxon>ecological metagenomes</taxon>
    </lineage>
</organism>
<dbReference type="InterPro" id="IPR014001">
    <property type="entry name" value="Helicase_ATP-bd"/>
</dbReference>
<feature type="domain" description="Helicase ATP-binding" evidence="13">
    <location>
        <begin position="214"/>
        <end position="381"/>
    </location>
</feature>
<evidence type="ECO:0000256" key="12">
    <source>
        <dbReference type="ARBA" id="ARBA00048988"/>
    </source>
</evidence>
<dbReference type="GO" id="GO:0043138">
    <property type="term" value="F:3'-5' DNA helicase activity"/>
    <property type="evidence" value="ECO:0007669"/>
    <property type="project" value="UniProtKB-EC"/>
</dbReference>
<keyword evidence="1" id="KW-0639">Primosome</keyword>
<evidence type="ECO:0000259" key="13">
    <source>
        <dbReference type="PROSITE" id="PS51192"/>
    </source>
</evidence>
<feature type="domain" description="Helicase C-terminal" evidence="14">
    <location>
        <begin position="481"/>
        <end position="638"/>
    </location>
</feature>